<keyword evidence="2" id="KW-1185">Reference proteome</keyword>
<accession>A0A6H5HKN3</accession>
<organism evidence="1 2">
    <name type="scientific">Nesidiocoris tenuis</name>
    <dbReference type="NCBI Taxonomy" id="355587"/>
    <lineage>
        <taxon>Eukaryota</taxon>
        <taxon>Metazoa</taxon>
        <taxon>Ecdysozoa</taxon>
        <taxon>Arthropoda</taxon>
        <taxon>Hexapoda</taxon>
        <taxon>Insecta</taxon>
        <taxon>Pterygota</taxon>
        <taxon>Neoptera</taxon>
        <taxon>Paraneoptera</taxon>
        <taxon>Hemiptera</taxon>
        <taxon>Heteroptera</taxon>
        <taxon>Panheteroptera</taxon>
        <taxon>Cimicomorpha</taxon>
        <taxon>Miridae</taxon>
        <taxon>Dicyphina</taxon>
        <taxon>Nesidiocoris</taxon>
    </lineage>
</organism>
<reference evidence="1 2" key="1">
    <citation type="submission" date="2020-02" db="EMBL/GenBank/DDBJ databases">
        <authorList>
            <person name="Ferguson B K."/>
        </authorList>
    </citation>
    <scope>NUCLEOTIDE SEQUENCE [LARGE SCALE GENOMIC DNA]</scope>
</reference>
<name>A0A6H5HKN3_9HEMI</name>
<dbReference type="EMBL" id="CADCXU010032270">
    <property type="protein sequence ID" value="CAB0018110.1"/>
    <property type="molecule type" value="Genomic_DNA"/>
</dbReference>
<dbReference type="Proteomes" id="UP000479000">
    <property type="component" value="Unassembled WGS sequence"/>
</dbReference>
<evidence type="ECO:0000313" key="1">
    <source>
        <dbReference type="EMBL" id="CAB0018110.1"/>
    </source>
</evidence>
<gene>
    <name evidence="1" type="ORF">NTEN_LOCUS22019</name>
</gene>
<proteinExistence type="predicted"/>
<protein>
    <submittedName>
        <fullName evidence="1">Uncharacterized protein</fullName>
    </submittedName>
</protein>
<sequence length="56" mass="6214">MVRKLEITAGKRSPLPPQIVGHSPISSIFLKADTVPQLVDFPGPPVRRYLTLMMIT</sequence>
<dbReference type="AlphaFoldDB" id="A0A6H5HKN3"/>
<evidence type="ECO:0000313" key="2">
    <source>
        <dbReference type="Proteomes" id="UP000479000"/>
    </source>
</evidence>